<dbReference type="GO" id="GO:0006935">
    <property type="term" value="P:chemotaxis"/>
    <property type="evidence" value="ECO:0007669"/>
    <property type="project" value="InterPro"/>
</dbReference>
<dbReference type="InterPro" id="IPR036061">
    <property type="entry name" value="CheW-like_dom_sf"/>
</dbReference>
<dbReference type="Gene3D" id="2.30.30.40">
    <property type="entry name" value="SH3 Domains"/>
    <property type="match status" value="1"/>
</dbReference>
<reference evidence="3" key="1">
    <citation type="submission" date="2015-07" db="EMBL/GenBank/DDBJ databases">
        <title>Genome Of Nitrogen-Fixing Cyanobacterium Nostoc piscinale CENA21 From Solimoes/Amazon River Floodplain Sediments And Comparative Genomics To Uncover Biosynthetic Natural Products Potential.</title>
        <authorList>
            <person name="Leao T.F."/>
            <person name="Leao P.N."/>
            <person name="Guimaraes P.I."/>
            <person name="de Melo A.G.C."/>
            <person name="Ramos R.T.J."/>
            <person name="Silva A."/>
            <person name="Fiore M.F."/>
            <person name="Schneider M.P.C."/>
        </authorList>
    </citation>
    <scope>NUCLEOTIDE SEQUENCE [LARGE SCALE GENOMIC DNA]</scope>
    <source>
        <strain evidence="3">CENA21</strain>
    </source>
</reference>
<accession>A0A0M4SI94</accession>
<evidence type="ECO:0000313" key="2">
    <source>
        <dbReference type="EMBL" id="ALF52110.1"/>
    </source>
</evidence>
<dbReference type="KEGG" id="npz:ACX27_03395"/>
<evidence type="ECO:0000313" key="3">
    <source>
        <dbReference type="Proteomes" id="UP000062645"/>
    </source>
</evidence>
<dbReference type="GO" id="GO:0005829">
    <property type="term" value="C:cytosol"/>
    <property type="evidence" value="ECO:0007669"/>
    <property type="project" value="TreeGrafter"/>
</dbReference>
<organism evidence="2 3">
    <name type="scientific">Nostoc piscinale CENA21</name>
    <dbReference type="NCBI Taxonomy" id="224013"/>
    <lineage>
        <taxon>Bacteria</taxon>
        <taxon>Bacillati</taxon>
        <taxon>Cyanobacteriota</taxon>
        <taxon>Cyanophyceae</taxon>
        <taxon>Nostocales</taxon>
        <taxon>Nostocaceae</taxon>
        <taxon>Nostoc</taxon>
    </lineage>
</organism>
<reference evidence="2 3" key="2">
    <citation type="journal article" date="2016" name="Genome Announc.">
        <title>Draft Genome Sequence of the N2-Fixing Cyanobacterium Nostoc piscinale CENA21, Isolated from the Brazilian Amazon Floodplain.</title>
        <authorList>
            <person name="Leao T."/>
            <person name="Guimaraes P.I."/>
            <person name="de Melo A.G."/>
            <person name="Ramos R.T."/>
            <person name="Leao P.N."/>
            <person name="Silva A."/>
            <person name="Fiore M.F."/>
            <person name="Schneider M.P."/>
        </authorList>
    </citation>
    <scope>NUCLEOTIDE SEQUENCE [LARGE SCALE GENOMIC DNA]</scope>
    <source>
        <strain evidence="2 3">CENA21</strain>
    </source>
</reference>
<dbReference type="PATRIC" id="fig|224013.5.peg.824"/>
<dbReference type="SUPFAM" id="SSF50341">
    <property type="entry name" value="CheW-like"/>
    <property type="match status" value="1"/>
</dbReference>
<keyword evidence="3" id="KW-1185">Reference proteome</keyword>
<dbReference type="EMBL" id="CP012036">
    <property type="protein sequence ID" value="ALF52110.1"/>
    <property type="molecule type" value="Genomic_DNA"/>
</dbReference>
<proteinExistence type="predicted"/>
<sequence>MLMLLFKVGNERYAIASSEVVEVIPLIVLKNLPHTPEYLAGVFNYRGFIVPVVDLCQLMLGKSCGNNWSTRIILVNYCSGNHTQHILGLMAEQVVETLHKSQTEFIDAHIQIHTAPYLDKMIVDERGMIYCLDIKYLLSETEQINSLSENLLNTAI</sequence>
<dbReference type="GO" id="GO:0007165">
    <property type="term" value="P:signal transduction"/>
    <property type="evidence" value="ECO:0007669"/>
    <property type="project" value="InterPro"/>
</dbReference>
<name>A0A0M4SI94_9NOSO</name>
<dbReference type="Proteomes" id="UP000062645">
    <property type="component" value="Chromosome"/>
</dbReference>
<dbReference type="InterPro" id="IPR039315">
    <property type="entry name" value="CheW"/>
</dbReference>
<dbReference type="Gene3D" id="2.40.50.180">
    <property type="entry name" value="CheA-289, Domain 4"/>
    <property type="match status" value="1"/>
</dbReference>
<gene>
    <name evidence="2" type="ORF">ACX27_03395</name>
</gene>
<dbReference type="PANTHER" id="PTHR22617:SF43">
    <property type="entry name" value="PROTEIN PILI"/>
    <property type="match status" value="1"/>
</dbReference>
<protein>
    <submittedName>
        <fullName evidence="2">Chemotaxis protein CheW</fullName>
    </submittedName>
</protein>
<dbReference type="AlphaFoldDB" id="A0A0M4SI94"/>
<evidence type="ECO:0000259" key="1">
    <source>
        <dbReference type="PROSITE" id="PS50851"/>
    </source>
</evidence>
<dbReference type="SMART" id="SM00260">
    <property type="entry name" value="CheW"/>
    <property type="match status" value="1"/>
</dbReference>
<dbReference type="Pfam" id="PF01584">
    <property type="entry name" value="CheW"/>
    <property type="match status" value="1"/>
</dbReference>
<dbReference type="InterPro" id="IPR002545">
    <property type="entry name" value="CheW-lke_dom"/>
</dbReference>
<dbReference type="STRING" id="224013.ACX27_03395"/>
<dbReference type="PANTHER" id="PTHR22617">
    <property type="entry name" value="CHEMOTAXIS SENSOR HISTIDINE KINASE-RELATED"/>
    <property type="match status" value="1"/>
</dbReference>
<dbReference type="OrthoDB" id="9794382at2"/>
<dbReference type="PROSITE" id="PS50851">
    <property type="entry name" value="CHEW"/>
    <property type="match status" value="1"/>
</dbReference>
<feature type="domain" description="CheW-like" evidence="1">
    <location>
        <begin position="1"/>
        <end position="143"/>
    </location>
</feature>